<evidence type="ECO:0000256" key="8">
    <source>
        <dbReference type="ARBA" id="ARBA00023163"/>
    </source>
</evidence>
<evidence type="ECO:0000256" key="1">
    <source>
        <dbReference type="ARBA" id="ARBA00004123"/>
    </source>
</evidence>
<name>A0A4P9VZ27_9FUNG</name>
<evidence type="ECO:0000256" key="10">
    <source>
        <dbReference type="RuleBase" id="RU261113"/>
    </source>
</evidence>
<dbReference type="OrthoDB" id="21557at2759"/>
<comment type="similarity">
    <text evidence="10">Belongs to the SGF11 family.</text>
</comment>
<evidence type="ECO:0000313" key="12">
    <source>
        <dbReference type="EMBL" id="RKO84235.1"/>
    </source>
</evidence>
<dbReference type="EMBL" id="ML000335">
    <property type="protein sequence ID" value="RKO84235.1"/>
    <property type="molecule type" value="Genomic_DNA"/>
</dbReference>
<evidence type="ECO:0000256" key="3">
    <source>
        <dbReference type="ARBA" id="ARBA00022771"/>
    </source>
</evidence>
<evidence type="ECO:0000256" key="9">
    <source>
        <dbReference type="ARBA" id="ARBA00023242"/>
    </source>
</evidence>
<dbReference type="GO" id="GO:0006325">
    <property type="term" value="P:chromatin organization"/>
    <property type="evidence" value="ECO:0007669"/>
    <property type="project" value="UniProtKB-KW"/>
</dbReference>
<keyword evidence="13" id="KW-1185">Reference proteome</keyword>
<keyword evidence="5" id="KW-0156">Chromatin regulator</keyword>
<dbReference type="AlphaFoldDB" id="A0A4P9VZ27"/>
<evidence type="ECO:0000256" key="2">
    <source>
        <dbReference type="ARBA" id="ARBA00022723"/>
    </source>
</evidence>
<reference evidence="13" key="1">
    <citation type="journal article" date="2018" name="Nat. Microbiol.">
        <title>Leveraging single-cell genomics to expand the fungal tree of life.</title>
        <authorList>
            <person name="Ahrendt S.R."/>
            <person name="Quandt C.A."/>
            <person name="Ciobanu D."/>
            <person name="Clum A."/>
            <person name="Salamov A."/>
            <person name="Andreopoulos B."/>
            <person name="Cheng J.F."/>
            <person name="Woyke T."/>
            <person name="Pelin A."/>
            <person name="Henrissat B."/>
            <person name="Reynolds N.K."/>
            <person name="Benny G.L."/>
            <person name="Smith M.E."/>
            <person name="James T.Y."/>
            <person name="Grigoriev I.V."/>
        </authorList>
    </citation>
    <scope>NUCLEOTIDE SEQUENCE [LARGE SCALE GENOMIC DNA]</scope>
</reference>
<evidence type="ECO:0000256" key="5">
    <source>
        <dbReference type="ARBA" id="ARBA00022853"/>
    </source>
</evidence>
<evidence type="ECO:0000256" key="7">
    <source>
        <dbReference type="ARBA" id="ARBA00023159"/>
    </source>
</evidence>
<keyword evidence="9" id="KW-0539">Nucleus</keyword>
<evidence type="ECO:0000256" key="4">
    <source>
        <dbReference type="ARBA" id="ARBA00022833"/>
    </source>
</evidence>
<dbReference type="GO" id="GO:0070461">
    <property type="term" value="C:SAGA-type complex"/>
    <property type="evidence" value="ECO:0007669"/>
    <property type="project" value="UniProtKB-ARBA"/>
</dbReference>
<keyword evidence="7 10" id="KW-0010">Activator</keyword>
<proteinExistence type="inferred from homology"/>
<dbReference type="Pfam" id="PF08209">
    <property type="entry name" value="Sgf11"/>
    <property type="match status" value="1"/>
</dbReference>
<dbReference type="GO" id="GO:0005634">
    <property type="term" value="C:nucleus"/>
    <property type="evidence" value="ECO:0007669"/>
    <property type="project" value="UniProtKB-SubCell"/>
</dbReference>
<dbReference type="GO" id="GO:0008270">
    <property type="term" value="F:zinc ion binding"/>
    <property type="evidence" value="ECO:0007669"/>
    <property type="project" value="UniProtKB-KW"/>
</dbReference>
<dbReference type="Proteomes" id="UP000269721">
    <property type="component" value="Unassembled WGS sequence"/>
</dbReference>
<dbReference type="InterPro" id="IPR013246">
    <property type="entry name" value="SAGA_su_Sgf11"/>
</dbReference>
<organism evidence="12 13">
    <name type="scientific">Blyttiomyces helicus</name>
    <dbReference type="NCBI Taxonomy" id="388810"/>
    <lineage>
        <taxon>Eukaryota</taxon>
        <taxon>Fungi</taxon>
        <taxon>Fungi incertae sedis</taxon>
        <taxon>Chytridiomycota</taxon>
        <taxon>Chytridiomycota incertae sedis</taxon>
        <taxon>Chytridiomycetes</taxon>
        <taxon>Chytridiomycetes incertae sedis</taxon>
        <taxon>Blyttiomyces</taxon>
    </lineage>
</organism>
<evidence type="ECO:0000313" key="13">
    <source>
        <dbReference type="Proteomes" id="UP000269721"/>
    </source>
</evidence>
<comment type="subcellular location">
    <subcellularLocation>
        <location evidence="1 10">Nucleus</location>
    </subcellularLocation>
</comment>
<feature type="compositionally biased region" description="Polar residues" evidence="11">
    <location>
        <begin position="132"/>
        <end position="142"/>
    </location>
</feature>
<sequence length="217" mass="24032">MDEATRALMKLDDETRRSMASTFLDGLIEECLLEAVFEEHRSYKLMTGVCQACKRRWGEGGLYGGATMHMGGNGASNANRDIFNQDPSFTGGEKFQCPSCKTDLPAARFASHLGNCLGIGRTGGRSTTRRTASQVGTPIGNDSDTEGVADGKKREFFSFLQLSLALFPSLFGDGRGRVVWWESLFTQFFDRRDESKTKYRHPDPHPDPNPLPGLPLR</sequence>
<feature type="compositionally biased region" description="Basic and acidic residues" evidence="11">
    <location>
        <begin position="196"/>
        <end position="206"/>
    </location>
</feature>
<feature type="region of interest" description="Disordered" evidence="11">
    <location>
        <begin position="196"/>
        <end position="217"/>
    </location>
</feature>
<feature type="compositionally biased region" description="Pro residues" evidence="11">
    <location>
        <begin position="207"/>
        <end position="217"/>
    </location>
</feature>
<keyword evidence="2" id="KW-0479">Metal-binding</keyword>
<gene>
    <name evidence="12" type="ORF">BDK51DRAFT_39622</name>
</gene>
<protein>
    <recommendedName>
        <fullName evidence="10">SAGA-associated factor 11</fullName>
    </recommendedName>
</protein>
<keyword evidence="8" id="KW-0804">Transcription</keyword>
<feature type="region of interest" description="Disordered" evidence="11">
    <location>
        <begin position="124"/>
        <end position="147"/>
    </location>
</feature>
<accession>A0A4P9VZ27</accession>
<evidence type="ECO:0000256" key="6">
    <source>
        <dbReference type="ARBA" id="ARBA00023015"/>
    </source>
</evidence>
<keyword evidence="3" id="KW-0863">Zinc-finger</keyword>
<evidence type="ECO:0000256" key="11">
    <source>
        <dbReference type="SAM" id="MobiDB-lite"/>
    </source>
</evidence>
<keyword evidence="4" id="KW-0862">Zinc</keyword>
<keyword evidence="6" id="KW-0805">Transcription regulation</keyword>